<reference evidence="2 3" key="1">
    <citation type="submission" date="2024-01" db="EMBL/GenBank/DDBJ databases">
        <title>The genomes of 5 underutilized Papilionoideae crops provide insights into root nodulation and disease resistanc.</title>
        <authorList>
            <person name="Yuan L."/>
        </authorList>
    </citation>
    <scope>NUCLEOTIDE SEQUENCE [LARGE SCALE GENOMIC DNA]</scope>
    <source>
        <strain evidence="2">ZHUSHIDOU_FW_LH</strain>
        <tissue evidence="2">Leaf</tissue>
    </source>
</reference>
<feature type="compositionally biased region" description="Low complexity" evidence="1">
    <location>
        <begin position="15"/>
        <end position="25"/>
    </location>
</feature>
<gene>
    <name evidence="2" type="ORF">RIF29_29730</name>
</gene>
<sequence length="140" mass="15726">MAKKRGRPSNQKHLSSSSPKSVSNKVIVKDTVPLDLSILDEQTLNSEALDALDNKQTEEEVLRIAEEKKAKELAKVMTDEGQSQPQEGMQKEDYQPQDKVVVLSEVESLKDNSENDWKRVTRQRAKGRNSSNNLGKPEHG</sequence>
<dbReference type="EMBL" id="JAYWIO010000006">
    <property type="protein sequence ID" value="KAK7256289.1"/>
    <property type="molecule type" value="Genomic_DNA"/>
</dbReference>
<proteinExistence type="predicted"/>
<accession>A0AAN9EF33</accession>
<feature type="region of interest" description="Disordered" evidence="1">
    <location>
        <begin position="73"/>
        <end position="140"/>
    </location>
</feature>
<evidence type="ECO:0000313" key="3">
    <source>
        <dbReference type="Proteomes" id="UP001372338"/>
    </source>
</evidence>
<evidence type="ECO:0000313" key="2">
    <source>
        <dbReference type="EMBL" id="KAK7256289.1"/>
    </source>
</evidence>
<dbReference type="Proteomes" id="UP001372338">
    <property type="component" value="Unassembled WGS sequence"/>
</dbReference>
<keyword evidence="3" id="KW-1185">Reference proteome</keyword>
<comment type="caution">
    <text evidence="2">The sequence shown here is derived from an EMBL/GenBank/DDBJ whole genome shotgun (WGS) entry which is preliminary data.</text>
</comment>
<evidence type="ECO:0000256" key="1">
    <source>
        <dbReference type="SAM" id="MobiDB-lite"/>
    </source>
</evidence>
<dbReference type="AlphaFoldDB" id="A0AAN9EF33"/>
<organism evidence="2 3">
    <name type="scientific">Crotalaria pallida</name>
    <name type="common">Smooth rattlebox</name>
    <name type="synonym">Crotalaria striata</name>
    <dbReference type="NCBI Taxonomy" id="3830"/>
    <lineage>
        <taxon>Eukaryota</taxon>
        <taxon>Viridiplantae</taxon>
        <taxon>Streptophyta</taxon>
        <taxon>Embryophyta</taxon>
        <taxon>Tracheophyta</taxon>
        <taxon>Spermatophyta</taxon>
        <taxon>Magnoliopsida</taxon>
        <taxon>eudicotyledons</taxon>
        <taxon>Gunneridae</taxon>
        <taxon>Pentapetalae</taxon>
        <taxon>rosids</taxon>
        <taxon>fabids</taxon>
        <taxon>Fabales</taxon>
        <taxon>Fabaceae</taxon>
        <taxon>Papilionoideae</taxon>
        <taxon>50 kb inversion clade</taxon>
        <taxon>genistoids sensu lato</taxon>
        <taxon>core genistoids</taxon>
        <taxon>Crotalarieae</taxon>
        <taxon>Crotalaria</taxon>
    </lineage>
</organism>
<feature type="compositionally biased region" description="Basic and acidic residues" evidence="1">
    <location>
        <begin position="107"/>
        <end position="119"/>
    </location>
</feature>
<name>A0AAN9EF33_CROPI</name>
<protein>
    <submittedName>
        <fullName evidence="2">Uncharacterized protein</fullName>
    </submittedName>
</protein>
<feature type="region of interest" description="Disordered" evidence="1">
    <location>
        <begin position="1"/>
        <end position="25"/>
    </location>
</feature>